<comment type="subcellular location">
    <subcellularLocation>
        <location evidence="1">Nucleus</location>
    </subcellularLocation>
</comment>
<dbReference type="Gene3D" id="1.20.5.170">
    <property type="match status" value="1"/>
</dbReference>
<keyword evidence="6" id="KW-0539">Nucleus</keyword>
<feature type="compositionally biased region" description="Low complexity" evidence="8">
    <location>
        <begin position="266"/>
        <end position="283"/>
    </location>
</feature>
<feature type="compositionally biased region" description="Polar residues" evidence="8">
    <location>
        <begin position="230"/>
        <end position="240"/>
    </location>
</feature>
<dbReference type="AlphaFoldDB" id="A0AAV5TDY6"/>
<keyword evidence="4" id="KW-0238">DNA-binding</keyword>
<reference evidence="10" key="1">
    <citation type="submission" date="2023-10" db="EMBL/GenBank/DDBJ databases">
        <title>Genome assembly of Pristionchus species.</title>
        <authorList>
            <person name="Yoshida K."/>
            <person name="Sommer R.J."/>
        </authorList>
    </citation>
    <scope>NUCLEOTIDE SEQUENCE</scope>
    <source>
        <strain evidence="10">RS0144</strain>
    </source>
</reference>
<dbReference type="GO" id="GO:0000977">
    <property type="term" value="F:RNA polymerase II transcription regulatory region sequence-specific DNA binding"/>
    <property type="evidence" value="ECO:0007669"/>
    <property type="project" value="TreeGrafter"/>
</dbReference>
<comment type="caution">
    <text evidence="10">The sequence shown here is derived from an EMBL/GenBank/DDBJ whole genome shotgun (WGS) entry which is preliminary data.</text>
</comment>
<evidence type="ECO:0000256" key="8">
    <source>
        <dbReference type="SAM" id="MobiDB-lite"/>
    </source>
</evidence>
<dbReference type="SUPFAM" id="SSF57959">
    <property type="entry name" value="Leucine zipper domain"/>
    <property type="match status" value="1"/>
</dbReference>
<organism evidence="10 11">
    <name type="scientific">Pristionchus entomophagus</name>
    <dbReference type="NCBI Taxonomy" id="358040"/>
    <lineage>
        <taxon>Eukaryota</taxon>
        <taxon>Metazoa</taxon>
        <taxon>Ecdysozoa</taxon>
        <taxon>Nematoda</taxon>
        <taxon>Chromadorea</taxon>
        <taxon>Rhabditida</taxon>
        <taxon>Rhabditina</taxon>
        <taxon>Diplogasteromorpha</taxon>
        <taxon>Diplogasteroidea</taxon>
        <taxon>Neodiplogasteridae</taxon>
        <taxon>Pristionchus</taxon>
    </lineage>
</organism>
<dbReference type="InterPro" id="IPR004827">
    <property type="entry name" value="bZIP"/>
</dbReference>
<gene>
    <name evidence="10" type="ORF">PENTCL1PPCAC_13204</name>
</gene>
<accession>A0AAV5TDY6</accession>
<dbReference type="EMBL" id="BTSX01000003">
    <property type="protein sequence ID" value="GMS91029.1"/>
    <property type="molecule type" value="Genomic_DNA"/>
</dbReference>
<dbReference type="PANTHER" id="PTHR13044">
    <property type="entry name" value="ACTIVATING TRANSCRIPTION FACTOR ATF 4/5"/>
    <property type="match status" value="1"/>
</dbReference>
<evidence type="ECO:0000259" key="9">
    <source>
        <dbReference type="PROSITE" id="PS50217"/>
    </source>
</evidence>
<dbReference type="GO" id="GO:0005634">
    <property type="term" value="C:nucleus"/>
    <property type="evidence" value="ECO:0007669"/>
    <property type="project" value="UniProtKB-SubCell"/>
</dbReference>
<keyword evidence="7" id="KW-0175">Coiled coil</keyword>
<evidence type="ECO:0000256" key="2">
    <source>
        <dbReference type="ARBA" id="ARBA00007163"/>
    </source>
</evidence>
<dbReference type="PROSITE" id="PS00036">
    <property type="entry name" value="BZIP_BASIC"/>
    <property type="match status" value="1"/>
</dbReference>
<feature type="coiled-coil region" evidence="7">
    <location>
        <begin position="313"/>
        <end position="347"/>
    </location>
</feature>
<dbReference type="SMART" id="SM00338">
    <property type="entry name" value="BRLZ"/>
    <property type="match status" value="1"/>
</dbReference>
<keyword evidence="3" id="KW-0805">Transcription regulation</keyword>
<evidence type="ECO:0000256" key="4">
    <source>
        <dbReference type="ARBA" id="ARBA00023125"/>
    </source>
</evidence>
<keyword evidence="11" id="KW-1185">Reference proteome</keyword>
<proteinExistence type="inferred from homology"/>
<dbReference type="Pfam" id="PF07716">
    <property type="entry name" value="bZIP_2"/>
    <property type="match status" value="1"/>
</dbReference>
<dbReference type="Proteomes" id="UP001432027">
    <property type="component" value="Unassembled WGS sequence"/>
</dbReference>
<feature type="region of interest" description="Disordered" evidence="8">
    <location>
        <begin position="218"/>
        <end position="288"/>
    </location>
</feature>
<dbReference type="CDD" id="cd14813">
    <property type="entry name" value="bZIP_BmCbz-like"/>
    <property type="match status" value="1"/>
</dbReference>
<dbReference type="PROSITE" id="PS50217">
    <property type="entry name" value="BZIP"/>
    <property type="match status" value="1"/>
</dbReference>
<dbReference type="InterPro" id="IPR046347">
    <property type="entry name" value="bZIP_sf"/>
</dbReference>
<keyword evidence="5" id="KW-0804">Transcription</keyword>
<dbReference type="PANTHER" id="PTHR13044:SF14">
    <property type="entry name" value="CRYPTOCEPHAL, ISOFORM A"/>
    <property type="match status" value="1"/>
</dbReference>
<evidence type="ECO:0000256" key="7">
    <source>
        <dbReference type="SAM" id="Coils"/>
    </source>
</evidence>
<evidence type="ECO:0000256" key="1">
    <source>
        <dbReference type="ARBA" id="ARBA00004123"/>
    </source>
</evidence>
<sequence length="361" mass="40330">MVWPAMDSSLYDFNTDLATAWDGAPIPIDDLDHVFDPANYPSPPLPLPQQQQLQYPTPEQTQVWSREEQATMDRLFEDAIGEPFDPDGFDLDELDRLLGDEHEQQMAIPLEEDPLAEFFPMLGSTSSSTMAPTLAITPPQPHLDYHEMGLSTLSYQSATTMTTTTHQLSYGTEGTSGYDDEAGWVRMGAADGRIDRSPTFADTGCDLNVYLNDWYDEPSTSRSSPDDYYQQPSRTPSGEGSTMTSSAAIMTTSVSRRQTARHQPYARRTPAPAPAKRAPVFRPEGFGTPAIGENVDEYRKRRDKNNVSSARSRAKKAESLKEMKAEAVQLEKKNIELKAVMDSLEREVSYYKELMMTALAK</sequence>
<dbReference type="GO" id="GO:0001228">
    <property type="term" value="F:DNA-binding transcription activator activity, RNA polymerase II-specific"/>
    <property type="evidence" value="ECO:0007669"/>
    <property type="project" value="TreeGrafter"/>
</dbReference>
<feature type="compositionally biased region" description="Low complexity" evidence="8">
    <location>
        <begin position="241"/>
        <end position="253"/>
    </location>
</feature>
<evidence type="ECO:0000313" key="11">
    <source>
        <dbReference type="Proteomes" id="UP001432027"/>
    </source>
</evidence>
<name>A0AAV5TDY6_9BILA</name>
<protein>
    <recommendedName>
        <fullName evidence="9">BZIP domain-containing protein</fullName>
    </recommendedName>
</protein>
<evidence type="ECO:0000256" key="5">
    <source>
        <dbReference type="ARBA" id="ARBA00023163"/>
    </source>
</evidence>
<evidence type="ECO:0000256" key="6">
    <source>
        <dbReference type="ARBA" id="ARBA00023242"/>
    </source>
</evidence>
<evidence type="ECO:0000313" key="10">
    <source>
        <dbReference type="EMBL" id="GMS91029.1"/>
    </source>
</evidence>
<feature type="domain" description="BZIP" evidence="9">
    <location>
        <begin position="295"/>
        <end position="358"/>
    </location>
</feature>
<comment type="similarity">
    <text evidence="2">Belongs to the bZIP family.</text>
</comment>
<evidence type="ECO:0000256" key="3">
    <source>
        <dbReference type="ARBA" id="ARBA00023015"/>
    </source>
</evidence>